<feature type="compositionally biased region" description="Low complexity" evidence="8">
    <location>
        <begin position="741"/>
        <end position="759"/>
    </location>
</feature>
<dbReference type="PROSITE" id="PS51379">
    <property type="entry name" value="4FE4S_FER_2"/>
    <property type="match status" value="1"/>
</dbReference>
<proteinExistence type="predicted"/>
<protein>
    <submittedName>
        <fullName evidence="11">FAD-binding and (Fe-S)-binding domain-containing protein</fullName>
    </submittedName>
</protein>
<dbReference type="InterPro" id="IPR006094">
    <property type="entry name" value="Oxid_FAD_bind_N"/>
</dbReference>
<dbReference type="InterPro" id="IPR004113">
    <property type="entry name" value="FAD-bd_oxidored_4_C"/>
</dbReference>
<feature type="compositionally biased region" description="Pro residues" evidence="8">
    <location>
        <begin position="17"/>
        <end position="27"/>
    </location>
</feature>
<dbReference type="PANTHER" id="PTHR11748">
    <property type="entry name" value="D-LACTATE DEHYDROGENASE"/>
    <property type="match status" value="1"/>
</dbReference>
<dbReference type="InterPro" id="IPR016164">
    <property type="entry name" value="FAD-linked_Oxase-like_C"/>
</dbReference>
<dbReference type="Proteomes" id="UP001501586">
    <property type="component" value="Unassembled WGS sequence"/>
</dbReference>
<reference evidence="12" key="1">
    <citation type="journal article" date="2019" name="Int. J. Syst. Evol. Microbiol.">
        <title>The Global Catalogue of Microorganisms (GCM) 10K type strain sequencing project: providing services to taxonomists for standard genome sequencing and annotation.</title>
        <authorList>
            <consortium name="The Broad Institute Genomics Platform"/>
            <consortium name="The Broad Institute Genome Sequencing Center for Infectious Disease"/>
            <person name="Wu L."/>
            <person name="Ma J."/>
        </authorList>
    </citation>
    <scope>NUCLEOTIDE SEQUENCE [LARGE SCALE GENOMIC DNA]</scope>
    <source>
        <strain evidence="12">JCM 17458</strain>
    </source>
</reference>
<evidence type="ECO:0000256" key="8">
    <source>
        <dbReference type="SAM" id="MobiDB-lite"/>
    </source>
</evidence>
<dbReference type="SUPFAM" id="SSF56176">
    <property type="entry name" value="FAD-binding/transporter-associated domain-like"/>
    <property type="match status" value="1"/>
</dbReference>
<dbReference type="PROSITE" id="PS00198">
    <property type="entry name" value="4FE4S_FER_1"/>
    <property type="match status" value="1"/>
</dbReference>
<evidence type="ECO:0000256" key="4">
    <source>
        <dbReference type="ARBA" id="ARBA00022827"/>
    </source>
</evidence>
<comment type="cofactor">
    <cofactor evidence="1">
        <name>FAD</name>
        <dbReference type="ChEBI" id="CHEBI:57692"/>
    </cofactor>
</comment>
<evidence type="ECO:0000313" key="12">
    <source>
        <dbReference type="Proteomes" id="UP001501586"/>
    </source>
</evidence>
<dbReference type="Pfam" id="PF02913">
    <property type="entry name" value="FAD-oxidase_C"/>
    <property type="match status" value="1"/>
</dbReference>
<comment type="caution">
    <text evidence="11">The sequence shown here is derived from an EMBL/GenBank/DDBJ whole genome shotgun (WGS) entry which is preliminary data.</text>
</comment>
<evidence type="ECO:0000256" key="1">
    <source>
        <dbReference type="ARBA" id="ARBA00001974"/>
    </source>
</evidence>
<evidence type="ECO:0000256" key="5">
    <source>
        <dbReference type="ARBA" id="ARBA00023002"/>
    </source>
</evidence>
<feature type="region of interest" description="Disordered" evidence="8">
    <location>
        <begin position="1"/>
        <end position="27"/>
    </location>
</feature>
<dbReference type="InterPro" id="IPR016166">
    <property type="entry name" value="FAD-bd_PCMH"/>
</dbReference>
<feature type="domain" description="FAD-binding PCMH-type" evidence="10">
    <location>
        <begin position="67"/>
        <end position="282"/>
    </location>
</feature>
<keyword evidence="4" id="KW-0274">FAD</keyword>
<evidence type="ECO:0000259" key="9">
    <source>
        <dbReference type="PROSITE" id="PS51379"/>
    </source>
</evidence>
<evidence type="ECO:0000313" key="11">
    <source>
        <dbReference type="EMBL" id="GAA4284275.1"/>
    </source>
</evidence>
<sequence length="1001" mass="106648">MEWGREINHNGHMNWSPAPPSVRQPDFPAPDPARVIATGRALSARGLRDFSVDSTDRAAFSSDGSLFRLVPLAVVFPHDAAEVSAALAVARELDVPLTSRGGGTSLAGNAVGSGIVLDFSRHMNAVLKLLPEERAVWVEPGVVHAVLQAQARRHGLRFGPDPSTVSRCTIGGMIGNNACGPRAMGYGRTVDNVLALTVMLADGTIVELDGKADAGKFPRLQTLIGESLQTIRTELGHFSRQVSGYALEHLLPENGFDLRRAFVGSEGTWGIVLAAKLRLVTDPAFVTTVVLGYPDMPAAADDVPVLRRFSATACEGMDRRMLDRLIATKGPAAVPQMPAGGGWLVVELAGDDEAALAEQARELVGASAADDAMILPGAAAAPIWKIRADGAGLVSRTPDGRDAHAGWEDSAVPPERLGDYLRDLMGLLDEHGLWALPYGHFGDGCLHMRVDFPLEADDGRQKMRDFMFAAADLVARHGGSVSGEHGDGRARSELLPRIYSPAAIALFARVKQLFDPRGLLNPGVMVDPDPLDGGIRLAISRPGDLLPVRASGLGYLFDKDRGDFGTAVHRCTGVGKCRADSAATGGVMCPSFQATRDEKHSTRGRARVLQEMVSGDLVATDWNAPEVHEALDLCLSCKACDSECPTGTDMAAYKAEVLHQSYRGRIRPMNHYVLGWLPWLSRLAAPVAPLANVAERVPALGRVAKKLAGIDARRRIPTFTRTTFERWFAKRAKSGVLQATGGTHAEAGGTHAEATGTARPGRRTREVVLFADTWSNFYAPRVLAAAVEVLLDAGIDVRVIPSTECCGLTWISTGQLDQAKRVMAAAVDALDRTGEVPIIGVEPSCVATLRDETGKLLGTAAAARVAARTKTLSEFLLEIAWSAPDLSDLTAVVQPHCHHSAVMGFDADRELLSRTGITAQVLGGCCGLAGNFGVVAGHYETSVAVGEVALLPTVREAPEDAIVLADGYSCRTQLADLSDRPGVHLAELLAWRLGRLGQRTR</sequence>
<dbReference type="InterPro" id="IPR017896">
    <property type="entry name" value="4Fe4S_Fe-S-bd"/>
</dbReference>
<evidence type="ECO:0000256" key="3">
    <source>
        <dbReference type="ARBA" id="ARBA00022723"/>
    </source>
</evidence>
<organism evidence="11 12">
    <name type="scientific">Brevibacterium daeguense</name>
    <dbReference type="NCBI Taxonomy" id="909936"/>
    <lineage>
        <taxon>Bacteria</taxon>
        <taxon>Bacillati</taxon>
        <taxon>Actinomycetota</taxon>
        <taxon>Actinomycetes</taxon>
        <taxon>Micrococcales</taxon>
        <taxon>Brevibacteriaceae</taxon>
        <taxon>Brevibacterium</taxon>
    </lineage>
</organism>
<dbReference type="InterPro" id="IPR036318">
    <property type="entry name" value="FAD-bd_PCMH-like_sf"/>
</dbReference>
<keyword evidence="2" id="KW-0285">Flavoprotein</keyword>
<dbReference type="InterPro" id="IPR016169">
    <property type="entry name" value="FAD-bd_PCMH_sub2"/>
</dbReference>
<evidence type="ECO:0000256" key="2">
    <source>
        <dbReference type="ARBA" id="ARBA00022630"/>
    </source>
</evidence>
<dbReference type="InterPro" id="IPR017900">
    <property type="entry name" value="4Fe4S_Fe_S_CS"/>
</dbReference>
<dbReference type="Pfam" id="PF02754">
    <property type="entry name" value="CCG"/>
    <property type="match status" value="1"/>
</dbReference>
<dbReference type="Gene3D" id="1.10.45.10">
    <property type="entry name" value="Vanillyl-alcohol Oxidase, Chain A, domain 4"/>
    <property type="match status" value="1"/>
</dbReference>
<dbReference type="InterPro" id="IPR004017">
    <property type="entry name" value="Cys_rich_dom"/>
</dbReference>
<dbReference type="PROSITE" id="PS51387">
    <property type="entry name" value="FAD_PCMH"/>
    <property type="match status" value="1"/>
</dbReference>
<dbReference type="InterPro" id="IPR016171">
    <property type="entry name" value="Vanillyl_alc_oxidase_C-sub2"/>
</dbReference>
<dbReference type="Gene3D" id="3.30.465.10">
    <property type="match status" value="1"/>
</dbReference>
<name>A0ABP8EK57_9MICO</name>
<evidence type="ECO:0000256" key="7">
    <source>
        <dbReference type="ARBA" id="ARBA00023014"/>
    </source>
</evidence>
<keyword evidence="5" id="KW-0560">Oxidoreductase</keyword>
<evidence type="ECO:0000259" key="10">
    <source>
        <dbReference type="PROSITE" id="PS51387"/>
    </source>
</evidence>
<keyword evidence="7" id="KW-0411">Iron-sulfur</keyword>
<dbReference type="Pfam" id="PF13183">
    <property type="entry name" value="Fer4_8"/>
    <property type="match status" value="1"/>
</dbReference>
<dbReference type="Gene3D" id="3.30.70.2740">
    <property type="match status" value="1"/>
</dbReference>
<dbReference type="SUPFAM" id="SSF46548">
    <property type="entry name" value="alpha-helical ferredoxin"/>
    <property type="match status" value="1"/>
</dbReference>
<gene>
    <name evidence="11" type="ORF">GCM10022261_18060</name>
</gene>
<dbReference type="PANTHER" id="PTHR11748:SF119">
    <property type="entry name" value="D-2-HYDROXYGLUTARATE DEHYDROGENASE"/>
    <property type="match status" value="1"/>
</dbReference>
<keyword evidence="3" id="KW-0479">Metal-binding</keyword>
<accession>A0ABP8EK57</accession>
<evidence type="ECO:0000256" key="6">
    <source>
        <dbReference type="ARBA" id="ARBA00023004"/>
    </source>
</evidence>
<dbReference type="SUPFAM" id="SSF55103">
    <property type="entry name" value="FAD-linked oxidases, C-terminal domain"/>
    <property type="match status" value="1"/>
</dbReference>
<dbReference type="Pfam" id="PF01565">
    <property type="entry name" value="FAD_binding_4"/>
    <property type="match status" value="1"/>
</dbReference>
<feature type="region of interest" description="Disordered" evidence="8">
    <location>
        <begin position="741"/>
        <end position="760"/>
    </location>
</feature>
<keyword evidence="6" id="KW-0408">Iron</keyword>
<feature type="domain" description="4Fe-4S ferredoxin-type" evidence="9">
    <location>
        <begin position="623"/>
        <end position="654"/>
    </location>
</feature>
<dbReference type="EMBL" id="BAABAZ010000006">
    <property type="protein sequence ID" value="GAA4284275.1"/>
    <property type="molecule type" value="Genomic_DNA"/>
</dbReference>
<keyword evidence="12" id="KW-1185">Reference proteome</keyword>